<dbReference type="EMBL" id="CP047591">
    <property type="protein sequence ID" value="QHI72970.1"/>
    <property type="molecule type" value="Genomic_DNA"/>
</dbReference>
<keyword evidence="3" id="KW-1185">Reference proteome</keyword>
<accession>A0A6P1ME91</accession>
<feature type="transmembrane region" description="Helical" evidence="1">
    <location>
        <begin position="9"/>
        <end position="29"/>
    </location>
</feature>
<sequence length="226" mass="26028">MRNSFVKKTIITVLIISIIPFAIFTAILINTVQSFEEERIEDSLNMIISEKVQTMKKDLQKVESEVNNLAQWAQAAEDYKVDTTRLSQDYKRNENQVLEAPGKETSTYLPSNISLDRDIAAEIMQTESIVPAMKNMVQNNKELAYVYIVTGRGFMRVYPYLDNSIFAPDHDQRVDPFYTIANEKNHLNSTNWTKTYYDYGGMVGLLPVPNPIIKKTEHQEELFAQM</sequence>
<reference evidence="2 3" key="1">
    <citation type="submission" date="2020-01" db="EMBL/GenBank/DDBJ databases">
        <title>Genomic analysis of Aminipila sp. CBA3637.</title>
        <authorList>
            <person name="Kim Y.B."/>
            <person name="Roh S.W."/>
        </authorList>
    </citation>
    <scope>NUCLEOTIDE SEQUENCE [LARGE SCALE GENOMIC DNA]</scope>
    <source>
        <strain evidence="2 3">CBA3637</strain>
    </source>
</reference>
<proteinExistence type="predicted"/>
<evidence type="ECO:0000313" key="2">
    <source>
        <dbReference type="EMBL" id="QHI72970.1"/>
    </source>
</evidence>
<dbReference type="AlphaFoldDB" id="A0A6P1ME91"/>
<dbReference type="KEGG" id="amic:Ami3637_11650"/>
<dbReference type="RefSeq" id="WP_162362737.1">
    <property type="nucleotide sequence ID" value="NZ_CP047591.1"/>
</dbReference>
<keyword evidence="1" id="KW-0812">Transmembrane</keyword>
<evidence type="ECO:0000313" key="3">
    <source>
        <dbReference type="Proteomes" id="UP000463883"/>
    </source>
</evidence>
<protein>
    <submittedName>
        <fullName evidence="2">Uncharacterized protein</fullName>
    </submittedName>
</protein>
<dbReference type="Proteomes" id="UP000463883">
    <property type="component" value="Chromosome"/>
</dbReference>
<keyword evidence="1" id="KW-1133">Transmembrane helix</keyword>
<keyword evidence="1" id="KW-0472">Membrane</keyword>
<gene>
    <name evidence="2" type="ORF">Ami3637_11650</name>
</gene>
<name>A0A6P1ME91_9FIRM</name>
<organism evidence="2 3">
    <name type="scientific">Aminipila terrae</name>
    <dbReference type="NCBI Taxonomy" id="2697030"/>
    <lineage>
        <taxon>Bacteria</taxon>
        <taxon>Bacillati</taxon>
        <taxon>Bacillota</taxon>
        <taxon>Clostridia</taxon>
        <taxon>Peptostreptococcales</taxon>
        <taxon>Anaerovoracaceae</taxon>
        <taxon>Aminipila</taxon>
    </lineage>
</organism>
<evidence type="ECO:0000256" key="1">
    <source>
        <dbReference type="SAM" id="Phobius"/>
    </source>
</evidence>